<evidence type="ECO:0000256" key="3">
    <source>
        <dbReference type="ARBA" id="ARBA00005441"/>
    </source>
</evidence>
<evidence type="ECO:0000256" key="1">
    <source>
        <dbReference type="ARBA" id="ARBA00004141"/>
    </source>
</evidence>
<protein>
    <submittedName>
        <fullName evidence="14">Phosphatidylcholine:ceramide cholinephosphotransferase 1</fullName>
    </submittedName>
</protein>
<comment type="caution">
    <text evidence="14">The sequence shown here is derived from an EMBL/GenBank/DDBJ whole genome shotgun (WGS) entry which is preliminary data.</text>
</comment>
<dbReference type="PANTHER" id="PTHR21290:SF28">
    <property type="entry name" value="PHOSPHATIDYLCHOLINE:CERAMIDE CHOLINEPHOSPHOTRANSFERASE 1"/>
    <property type="match status" value="1"/>
</dbReference>
<dbReference type="GO" id="GO:0047493">
    <property type="term" value="F:ceramide cholinephosphotransferase activity"/>
    <property type="evidence" value="ECO:0007669"/>
    <property type="project" value="TreeGrafter"/>
</dbReference>
<evidence type="ECO:0000256" key="6">
    <source>
        <dbReference type="ARBA" id="ARBA00022777"/>
    </source>
</evidence>
<comment type="subcellular location">
    <subcellularLocation>
        <location evidence="2">Endomembrane system</location>
    </subcellularLocation>
    <subcellularLocation>
        <location evidence="1">Membrane</location>
        <topology evidence="1">Multi-pass membrane protein</topology>
    </subcellularLocation>
</comment>
<comment type="catalytic activity">
    <reaction evidence="11">
        <text>an N-acylsphing-4-enine + a 1,2-diacyl-sn-glycero-3-phosphoethanolamine = an N-acylsphing-4-enine 1-phosphoethanolamine + a 1,2-diacyl-sn-glycerol</text>
        <dbReference type="Rhea" id="RHEA:36079"/>
        <dbReference type="ChEBI" id="CHEBI:17815"/>
        <dbReference type="ChEBI" id="CHEBI:52639"/>
        <dbReference type="ChEBI" id="CHEBI:64612"/>
        <dbReference type="ChEBI" id="CHEBI:73203"/>
    </reaction>
    <physiologicalReaction direction="left-to-right" evidence="11">
        <dbReference type="Rhea" id="RHEA:36080"/>
    </physiologicalReaction>
</comment>
<dbReference type="CDD" id="cd01610">
    <property type="entry name" value="PAP2_like"/>
    <property type="match status" value="1"/>
</dbReference>
<dbReference type="GO" id="GO:0033188">
    <property type="term" value="F:sphingomyelin synthase activity"/>
    <property type="evidence" value="ECO:0007669"/>
    <property type="project" value="TreeGrafter"/>
</dbReference>
<evidence type="ECO:0000256" key="11">
    <source>
        <dbReference type="ARBA" id="ARBA00049904"/>
    </source>
</evidence>
<evidence type="ECO:0000313" key="14">
    <source>
        <dbReference type="EMBL" id="KAK0142596.1"/>
    </source>
</evidence>
<dbReference type="InterPro" id="IPR025749">
    <property type="entry name" value="Sphingomyelin_synth-like_dom"/>
</dbReference>
<dbReference type="PANTHER" id="PTHR21290">
    <property type="entry name" value="SPHINGOMYELIN SYNTHETASE"/>
    <property type="match status" value="1"/>
</dbReference>
<evidence type="ECO:0000256" key="2">
    <source>
        <dbReference type="ARBA" id="ARBA00004308"/>
    </source>
</evidence>
<keyword evidence="7" id="KW-0746">Sphingolipid metabolism</keyword>
<feature type="transmembrane region" description="Helical" evidence="12">
    <location>
        <begin position="102"/>
        <end position="118"/>
    </location>
</feature>
<dbReference type="GO" id="GO:0016301">
    <property type="term" value="F:kinase activity"/>
    <property type="evidence" value="ECO:0007669"/>
    <property type="project" value="UniProtKB-KW"/>
</dbReference>
<keyword evidence="9" id="KW-0443">Lipid metabolism</keyword>
<keyword evidence="8 12" id="KW-1133">Transmembrane helix</keyword>
<name>A0AA47NXM3_MERPO</name>
<evidence type="ECO:0000256" key="10">
    <source>
        <dbReference type="ARBA" id="ARBA00023136"/>
    </source>
</evidence>
<evidence type="ECO:0000256" key="9">
    <source>
        <dbReference type="ARBA" id="ARBA00023098"/>
    </source>
</evidence>
<dbReference type="AlphaFoldDB" id="A0AA47NXM3"/>
<evidence type="ECO:0000256" key="8">
    <source>
        <dbReference type="ARBA" id="ARBA00022989"/>
    </source>
</evidence>
<dbReference type="EMBL" id="JAOPHQ010003529">
    <property type="protein sequence ID" value="KAK0142596.1"/>
    <property type="molecule type" value="Genomic_DNA"/>
</dbReference>
<reference evidence="14" key="1">
    <citation type="journal article" date="2023" name="Front. Mar. Sci.">
        <title>A new Merluccius polli reference genome to investigate the effects of global change in West African waters.</title>
        <authorList>
            <person name="Mateo J.L."/>
            <person name="Blanco-Fernandez C."/>
            <person name="Garcia-Vazquez E."/>
            <person name="Machado-Schiaffino G."/>
        </authorList>
    </citation>
    <scope>NUCLEOTIDE SEQUENCE</scope>
    <source>
        <strain evidence="14">C29</strain>
        <tissue evidence="14">Fin</tissue>
    </source>
</reference>
<keyword evidence="10 12" id="KW-0472">Membrane</keyword>
<dbReference type="GO" id="GO:0006686">
    <property type="term" value="P:sphingomyelin biosynthetic process"/>
    <property type="evidence" value="ECO:0007669"/>
    <property type="project" value="TreeGrafter"/>
</dbReference>
<keyword evidence="5 12" id="KW-0812">Transmembrane</keyword>
<feature type="transmembrane region" description="Helical" evidence="12">
    <location>
        <begin position="76"/>
        <end position="96"/>
    </location>
</feature>
<keyword evidence="4" id="KW-0808">Transferase</keyword>
<dbReference type="GO" id="GO:0046513">
    <property type="term" value="P:ceramide biosynthetic process"/>
    <property type="evidence" value="ECO:0007669"/>
    <property type="project" value="TreeGrafter"/>
</dbReference>
<dbReference type="Proteomes" id="UP001174136">
    <property type="component" value="Unassembled WGS sequence"/>
</dbReference>
<dbReference type="GO" id="GO:0000139">
    <property type="term" value="C:Golgi membrane"/>
    <property type="evidence" value="ECO:0007669"/>
    <property type="project" value="TreeGrafter"/>
</dbReference>
<evidence type="ECO:0000259" key="13">
    <source>
        <dbReference type="Pfam" id="PF14360"/>
    </source>
</evidence>
<proteinExistence type="inferred from homology"/>
<sequence>MYITTLPVPGMHFRCAPKVMGDHMSQARQVFKMIAGGGLTITGSHHMCGDYLYSGHTVILTLSYLFIKEYSPRRLWWYHWLCWLLCGVAMFCILLAHDHYSIDVVVAYYVTTQLFWLYHTMANQQVLKEPSQTNLVSRVWWYRFFLYLEAHVQSPVPRHYQLPALLKRLLLRSQVRYSRLADSDFHP</sequence>
<accession>A0AA47NXM3</accession>
<gene>
    <name evidence="14" type="primary">SGMS1</name>
    <name evidence="14" type="ORF">N1851_019470</name>
</gene>
<evidence type="ECO:0000256" key="5">
    <source>
        <dbReference type="ARBA" id="ARBA00022692"/>
    </source>
</evidence>
<dbReference type="Pfam" id="PF14360">
    <property type="entry name" value="PAP2_C"/>
    <property type="match status" value="1"/>
</dbReference>
<comment type="similarity">
    <text evidence="3">Belongs to the sphingomyelin synthase family.</text>
</comment>
<evidence type="ECO:0000256" key="12">
    <source>
        <dbReference type="SAM" id="Phobius"/>
    </source>
</evidence>
<feature type="domain" description="Sphingomyelin synthase-like" evidence="13">
    <location>
        <begin position="47"/>
        <end position="120"/>
    </location>
</feature>
<dbReference type="GO" id="GO:0005789">
    <property type="term" value="C:endoplasmic reticulum membrane"/>
    <property type="evidence" value="ECO:0007669"/>
    <property type="project" value="TreeGrafter"/>
</dbReference>
<organism evidence="14 15">
    <name type="scientific">Merluccius polli</name>
    <name type="common">Benguela hake</name>
    <name type="synonym">Merluccius cadenati</name>
    <dbReference type="NCBI Taxonomy" id="89951"/>
    <lineage>
        <taxon>Eukaryota</taxon>
        <taxon>Metazoa</taxon>
        <taxon>Chordata</taxon>
        <taxon>Craniata</taxon>
        <taxon>Vertebrata</taxon>
        <taxon>Euteleostomi</taxon>
        <taxon>Actinopterygii</taxon>
        <taxon>Neopterygii</taxon>
        <taxon>Teleostei</taxon>
        <taxon>Neoteleostei</taxon>
        <taxon>Acanthomorphata</taxon>
        <taxon>Zeiogadaria</taxon>
        <taxon>Gadariae</taxon>
        <taxon>Gadiformes</taxon>
        <taxon>Gadoidei</taxon>
        <taxon>Merlucciidae</taxon>
        <taxon>Merluccius</taxon>
    </lineage>
</organism>
<evidence type="ECO:0000313" key="15">
    <source>
        <dbReference type="Proteomes" id="UP001174136"/>
    </source>
</evidence>
<keyword evidence="15" id="KW-1185">Reference proteome</keyword>
<dbReference type="GO" id="GO:0005886">
    <property type="term" value="C:plasma membrane"/>
    <property type="evidence" value="ECO:0007669"/>
    <property type="project" value="TreeGrafter"/>
</dbReference>
<evidence type="ECO:0000256" key="7">
    <source>
        <dbReference type="ARBA" id="ARBA00022919"/>
    </source>
</evidence>
<keyword evidence="6" id="KW-0418">Kinase</keyword>
<dbReference type="InterPro" id="IPR045221">
    <property type="entry name" value="Sphingomyelin_synth-like"/>
</dbReference>
<evidence type="ECO:0000256" key="4">
    <source>
        <dbReference type="ARBA" id="ARBA00022679"/>
    </source>
</evidence>